<feature type="region of interest" description="Disordered" evidence="3">
    <location>
        <begin position="37"/>
        <end position="67"/>
    </location>
</feature>
<dbReference type="InterPro" id="IPR003423">
    <property type="entry name" value="OMP_efflux"/>
</dbReference>
<protein>
    <submittedName>
        <fullName evidence="4">TolC family protein</fullName>
    </submittedName>
</protein>
<keyword evidence="2" id="KW-0449">Lipoprotein</keyword>
<dbReference type="Gene3D" id="1.20.1600.10">
    <property type="entry name" value="Outer membrane efflux proteins (OEP)"/>
    <property type="match status" value="1"/>
</dbReference>
<dbReference type="AlphaFoldDB" id="A0A5M8FPP8"/>
<accession>A0A5M8FPP8</accession>
<proteinExistence type="inferred from homology"/>
<comment type="subcellular location">
    <subcellularLocation>
        <location evidence="2">Cell outer membrane</location>
        <topology evidence="2">Lipid-anchor</topology>
    </subcellularLocation>
</comment>
<dbReference type="PROSITE" id="PS51257">
    <property type="entry name" value="PROKAR_LIPOPROTEIN"/>
    <property type="match status" value="1"/>
</dbReference>
<evidence type="ECO:0000256" key="2">
    <source>
        <dbReference type="RuleBase" id="RU362097"/>
    </source>
</evidence>
<evidence type="ECO:0000256" key="3">
    <source>
        <dbReference type="SAM" id="MobiDB-lite"/>
    </source>
</evidence>
<keyword evidence="5" id="KW-1185">Reference proteome</keyword>
<dbReference type="NCBIfam" id="TIGR01845">
    <property type="entry name" value="outer_NodT"/>
    <property type="match status" value="1"/>
</dbReference>
<comment type="similarity">
    <text evidence="1 2">Belongs to the outer membrane factor (OMF) (TC 1.B.17) family.</text>
</comment>
<keyword evidence="2" id="KW-0812">Transmembrane</keyword>
<dbReference type="PANTHER" id="PTHR30203:SF30">
    <property type="entry name" value="OUTER MEMBRANE PROTEIN-RELATED"/>
    <property type="match status" value="1"/>
</dbReference>
<organism evidence="4 5">
    <name type="scientific">Thiohalocapsa marina</name>
    <dbReference type="NCBI Taxonomy" id="424902"/>
    <lineage>
        <taxon>Bacteria</taxon>
        <taxon>Pseudomonadati</taxon>
        <taxon>Pseudomonadota</taxon>
        <taxon>Gammaproteobacteria</taxon>
        <taxon>Chromatiales</taxon>
        <taxon>Chromatiaceae</taxon>
        <taxon>Thiohalocapsa</taxon>
    </lineage>
</organism>
<dbReference type="GO" id="GO:0015562">
    <property type="term" value="F:efflux transmembrane transporter activity"/>
    <property type="evidence" value="ECO:0007669"/>
    <property type="project" value="InterPro"/>
</dbReference>
<evidence type="ECO:0000313" key="5">
    <source>
        <dbReference type="Proteomes" id="UP000322981"/>
    </source>
</evidence>
<feature type="region of interest" description="Disordered" evidence="3">
    <location>
        <begin position="641"/>
        <end position="669"/>
    </location>
</feature>
<keyword evidence="2" id="KW-0564">Palmitate</keyword>
<dbReference type="OrthoDB" id="9770517at2"/>
<keyword evidence="2" id="KW-0472">Membrane</keyword>
<gene>
    <name evidence="4" type="ORF">F2Q65_05125</name>
</gene>
<sequence>MIRRRHSMVARTAIVALLTLLMLSGCAVKRDHYDTPQVPLPSRYANDAGNTAPDPSPDQREPDAPDLDNWWRLLGSETLNQLVDRALANNADLRIAAQRVMQARARAAQAKGGQYPEVSVPLRYQYEAPDEGIGDVPRGGDVETDETYQIGLRGDWRVDLWGELASLSDSASMELWRAIFEHDDQARRLVAEVVAAYVDYLALNDRMRVARDTEAVLAEMLDGMLTRLDVGDATTIDVEQERSAVYGVRADMPAIALRQAQVANRLAFLVGGVPDGLHLPRDGLNSLRLPRVRAGMPAALLLQRPDVRAIEARLIAADARIDVARARILPPLDLTAEIGYGSTYIEEVFMPHTVFWNFVANLSATVFDAGKRQREVDYSRAVHEEMIETYIKVIYGATVEVEDAFATISHSRERLQLQQVATDAARRAWVDSRDAYLAGAIDYLVWQNTARTYYRYLDDLYSFRGDMYKGQIELFSALGGGAPERAPLPGDGRRPARHLGSILVGEAAPVQVRDHWLPSGGWGTSDTKQQQQGRDQDDDQTQPQWLVALTGSHTRDGVEAMWRDLHNRYPAAVDGHALLAYKPTETVAPEGEDATWYRLTVERFHTRDAAAGWCQSVRLGQTRCDVAEFDPNLTVEGRFPWPDPLEKTLSGTTHGGHPAAPARPTAVRH</sequence>
<feature type="region of interest" description="Disordered" evidence="3">
    <location>
        <begin position="515"/>
        <end position="542"/>
    </location>
</feature>
<comment type="caution">
    <text evidence="4">The sequence shown here is derived from an EMBL/GenBank/DDBJ whole genome shotgun (WGS) entry which is preliminary data.</text>
</comment>
<evidence type="ECO:0000256" key="1">
    <source>
        <dbReference type="ARBA" id="ARBA00007613"/>
    </source>
</evidence>
<keyword evidence="2" id="KW-1134">Transmembrane beta strand</keyword>
<evidence type="ECO:0000313" key="4">
    <source>
        <dbReference type="EMBL" id="KAA6186749.1"/>
    </source>
</evidence>
<dbReference type="GO" id="GO:0009279">
    <property type="term" value="C:cell outer membrane"/>
    <property type="evidence" value="ECO:0007669"/>
    <property type="project" value="UniProtKB-SubCell"/>
</dbReference>
<dbReference type="Gene3D" id="2.20.200.10">
    <property type="entry name" value="Outer membrane efflux proteins (OEP)"/>
    <property type="match status" value="1"/>
</dbReference>
<reference evidence="4 5" key="1">
    <citation type="submission" date="2019-09" db="EMBL/GenBank/DDBJ databases">
        <title>Whole-genome sequence of the purple sulfur bacterium Thiohalocapsa marina DSM 19078.</title>
        <authorList>
            <person name="Kyndt J.A."/>
            <person name="Meyer T.E."/>
        </authorList>
    </citation>
    <scope>NUCLEOTIDE SEQUENCE [LARGE SCALE GENOMIC DNA]</scope>
    <source>
        <strain evidence="4 5">DSM 19078</strain>
    </source>
</reference>
<name>A0A5M8FPP8_9GAMM</name>
<dbReference type="EMBL" id="VWXX01000004">
    <property type="protein sequence ID" value="KAA6186749.1"/>
    <property type="molecule type" value="Genomic_DNA"/>
</dbReference>
<dbReference type="SUPFAM" id="SSF56954">
    <property type="entry name" value="Outer membrane efflux proteins (OEP)"/>
    <property type="match status" value="1"/>
</dbReference>
<dbReference type="Pfam" id="PF02321">
    <property type="entry name" value="OEP"/>
    <property type="match status" value="2"/>
</dbReference>
<dbReference type="PANTHER" id="PTHR30203">
    <property type="entry name" value="OUTER MEMBRANE CATION EFFLUX PROTEIN"/>
    <property type="match status" value="1"/>
</dbReference>
<dbReference type="Proteomes" id="UP000322981">
    <property type="component" value="Unassembled WGS sequence"/>
</dbReference>
<dbReference type="InterPro" id="IPR010131">
    <property type="entry name" value="MdtP/NodT-like"/>
</dbReference>